<reference evidence="2" key="2">
    <citation type="journal article" date="2015" name="Fish Shellfish Immunol.">
        <title>Early steps in the European eel (Anguilla anguilla)-Vibrio vulnificus interaction in the gills: Role of the RtxA13 toxin.</title>
        <authorList>
            <person name="Callol A."/>
            <person name="Pajuelo D."/>
            <person name="Ebbesson L."/>
            <person name="Teles M."/>
            <person name="MacKenzie S."/>
            <person name="Amaro C."/>
        </authorList>
    </citation>
    <scope>NUCLEOTIDE SEQUENCE</scope>
</reference>
<accession>A0A0E9X3T1</accession>
<protein>
    <submittedName>
        <fullName evidence="2">Uncharacterized protein</fullName>
    </submittedName>
</protein>
<evidence type="ECO:0000256" key="1">
    <source>
        <dbReference type="SAM" id="MobiDB-lite"/>
    </source>
</evidence>
<reference evidence="2" key="1">
    <citation type="submission" date="2014-11" db="EMBL/GenBank/DDBJ databases">
        <authorList>
            <person name="Amaro Gonzalez C."/>
        </authorList>
    </citation>
    <scope>NUCLEOTIDE SEQUENCE</scope>
</reference>
<name>A0A0E9X3T1_ANGAN</name>
<dbReference type="EMBL" id="GBXM01012032">
    <property type="protein sequence ID" value="JAH96545.1"/>
    <property type="molecule type" value="Transcribed_RNA"/>
</dbReference>
<evidence type="ECO:0000313" key="2">
    <source>
        <dbReference type="EMBL" id="JAH96545.1"/>
    </source>
</evidence>
<sequence>MFRSFEPGAQCTDRTDNRAQTRPSDPSQTAWLFFYFKEVTRRFRTNHQECKDRVRKCPQRSGISVTNLNQGKNVTKGNI</sequence>
<dbReference type="AlphaFoldDB" id="A0A0E9X3T1"/>
<feature type="region of interest" description="Disordered" evidence="1">
    <location>
        <begin position="1"/>
        <end position="25"/>
    </location>
</feature>
<organism evidence="2">
    <name type="scientific">Anguilla anguilla</name>
    <name type="common">European freshwater eel</name>
    <name type="synonym">Muraena anguilla</name>
    <dbReference type="NCBI Taxonomy" id="7936"/>
    <lineage>
        <taxon>Eukaryota</taxon>
        <taxon>Metazoa</taxon>
        <taxon>Chordata</taxon>
        <taxon>Craniata</taxon>
        <taxon>Vertebrata</taxon>
        <taxon>Euteleostomi</taxon>
        <taxon>Actinopterygii</taxon>
        <taxon>Neopterygii</taxon>
        <taxon>Teleostei</taxon>
        <taxon>Anguilliformes</taxon>
        <taxon>Anguillidae</taxon>
        <taxon>Anguilla</taxon>
    </lineage>
</organism>
<proteinExistence type="predicted"/>